<keyword evidence="4" id="KW-0227">DNA damage</keyword>
<dbReference type="SUPFAM" id="SSF52540">
    <property type="entry name" value="P-loop containing nucleoside triphosphate hydrolases"/>
    <property type="match status" value="1"/>
</dbReference>
<dbReference type="InterPro" id="IPR027417">
    <property type="entry name" value="P-loop_NTPase"/>
</dbReference>
<evidence type="ECO:0000256" key="5">
    <source>
        <dbReference type="ARBA" id="ARBA00022801"/>
    </source>
</evidence>
<keyword evidence="1" id="KW-0004">4Fe-4S</keyword>
<keyword evidence="5" id="KW-0378">Hydrolase</keyword>
<name>A0A193GLY8_9BORD</name>
<evidence type="ECO:0000256" key="1">
    <source>
        <dbReference type="ARBA" id="ARBA00022485"/>
    </source>
</evidence>
<dbReference type="PANTHER" id="PTHR11472">
    <property type="entry name" value="DNA REPAIR DEAD HELICASE RAD3/XP-D SUBFAMILY MEMBER"/>
    <property type="match status" value="1"/>
</dbReference>
<proteinExistence type="inferred from homology"/>
<dbReference type="GO" id="GO:0046872">
    <property type="term" value="F:metal ion binding"/>
    <property type="evidence" value="ECO:0007669"/>
    <property type="project" value="UniProtKB-KW"/>
</dbReference>
<dbReference type="InterPro" id="IPR006555">
    <property type="entry name" value="ATP-dep_Helicase_C"/>
</dbReference>
<evidence type="ECO:0000256" key="11">
    <source>
        <dbReference type="ARBA" id="ARBA00023204"/>
    </source>
</evidence>
<dbReference type="SMART" id="SM00488">
    <property type="entry name" value="DEXDc2"/>
    <property type="match status" value="1"/>
</dbReference>
<keyword evidence="8" id="KW-0408">Iron</keyword>
<dbReference type="EMBL" id="CP016172">
    <property type="protein sequence ID" value="ANN80426.1"/>
    <property type="molecule type" value="Genomic_DNA"/>
</dbReference>
<dbReference type="Gene3D" id="3.90.320.10">
    <property type="match status" value="1"/>
</dbReference>
<gene>
    <name evidence="15" type="ORF">BAU07_12075</name>
</gene>
<evidence type="ECO:0000256" key="7">
    <source>
        <dbReference type="ARBA" id="ARBA00022840"/>
    </source>
</evidence>
<dbReference type="GO" id="GO:0003677">
    <property type="term" value="F:DNA binding"/>
    <property type="evidence" value="ECO:0007669"/>
    <property type="project" value="UniProtKB-KW"/>
</dbReference>
<evidence type="ECO:0000256" key="13">
    <source>
        <dbReference type="ARBA" id="ARBA00038058"/>
    </source>
</evidence>
<dbReference type="GO" id="GO:0005524">
    <property type="term" value="F:ATP binding"/>
    <property type="evidence" value="ECO:0007669"/>
    <property type="project" value="UniProtKB-KW"/>
</dbReference>
<evidence type="ECO:0000256" key="2">
    <source>
        <dbReference type="ARBA" id="ARBA00022723"/>
    </source>
</evidence>
<dbReference type="Pfam" id="PF06733">
    <property type="entry name" value="DEAD_2"/>
    <property type="match status" value="1"/>
</dbReference>
<protein>
    <submittedName>
        <fullName evidence="15">ATP-dependent DNA helicase</fullName>
    </submittedName>
</protein>
<dbReference type="GO" id="GO:0006281">
    <property type="term" value="P:DNA repair"/>
    <property type="evidence" value="ECO:0007669"/>
    <property type="project" value="UniProtKB-KW"/>
</dbReference>
<evidence type="ECO:0000256" key="9">
    <source>
        <dbReference type="ARBA" id="ARBA00023014"/>
    </source>
</evidence>
<dbReference type="AlphaFoldDB" id="A0A193GLY8"/>
<dbReference type="STRING" id="463014.BAU07_12075"/>
<keyword evidence="7" id="KW-0067">ATP-binding</keyword>
<dbReference type="PANTHER" id="PTHR11472:SF34">
    <property type="entry name" value="REGULATOR OF TELOMERE ELONGATION HELICASE 1"/>
    <property type="match status" value="1"/>
</dbReference>
<keyword evidence="2" id="KW-0479">Metal-binding</keyword>
<dbReference type="PROSITE" id="PS51193">
    <property type="entry name" value="HELICASE_ATP_BIND_2"/>
    <property type="match status" value="1"/>
</dbReference>
<evidence type="ECO:0000259" key="14">
    <source>
        <dbReference type="PROSITE" id="PS51193"/>
    </source>
</evidence>
<dbReference type="Gene3D" id="3.40.50.300">
    <property type="entry name" value="P-loop containing nucleotide triphosphate hydrolases"/>
    <property type="match status" value="2"/>
</dbReference>
<keyword evidence="16" id="KW-1185">Reference proteome</keyword>
<keyword evidence="3" id="KW-0547">Nucleotide-binding</keyword>
<keyword evidence="12" id="KW-0413">Isomerase</keyword>
<dbReference type="SMART" id="SM00491">
    <property type="entry name" value="HELICc2"/>
    <property type="match status" value="1"/>
</dbReference>
<dbReference type="Pfam" id="PF13307">
    <property type="entry name" value="Helicase_C_2"/>
    <property type="match status" value="1"/>
</dbReference>
<dbReference type="InterPro" id="IPR045028">
    <property type="entry name" value="DinG/Rad3-like"/>
</dbReference>
<dbReference type="InterPro" id="IPR006554">
    <property type="entry name" value="Helicase-like_DEXD_c2"/>
</dbReference>
<dbReference type="GO" id="GO:0016818">
    <property type="term" value="F:hydrolase activity, acting on acid anhydrides, in phosphorus-containing anhydrides"/>
    <property type="evidence" value="ECO:0007669"/>
    <property type="project" value="InterPro"/>
</dbReference>
<evidence type="ECO:0000256" key="4">
    <source>
        <dbReference type="ARBA" id="ARBA00022763"/>
    </source>
</evidence>
<comment type="similarity">
    <text evidence="13">Belongs to the helicase family. DinG subfamily.</text>
</comment>
<evidence type="ECO:0000256" key="10">
    <source>
        <dbReference type="ARBA" id="ARBA00023125"/>
    </source>
</evidence>
<evidence type="ECO:0000313" key="15">
    <source>
        <dbReference type="EMBL" id="ANN80426.1"/>
    </source>
</evidence>
<dbReference type="GO" id="GO:0003678">
    <property type="term" value="F:DNA helicase activity"/>
    <property type="evidence" value="ECO:0007669"/>
    <property type="project" value="InterPro"/>
</dbReference>
<keyword evidence="11" id="KW-0234">DNA repair</keyword>
<evidence type="ECO:0000256" key="6">
    <source>
        <dbReference type="ARBA" id="ARBA00022806"/>
    </source>
</evidence>
<dbReference type="GO" id="GO:0051539">
    <property type="term" value="F:4 iron, 4 sulfur cluster binding"/>
    <property type="evidence" value="ECO:0007669"/>
    <property type="project" value="UniProtKB-KW"/>
</dbReference>
<evidence type="ECO:0000256" key="12">
    <source>
        <dbReference type="ARBA" id="ARBA00023235"/>
    </source>
</evidence>
<sequence>MDAAPPAYTVAVRALCEFSARTGDLDLRFAPSPSAQQGQAGHAVVTARRPAGYQTEVFLSGTHGRLRVRGRADGYDPAGHRVEEIKTHRGNAQAIPHHQRALHWAQVRIYGHLLCRKLGCAEIGLALVYFDIATQRETVLVERQDAASLQAFFEDACARFSAWADLELAHRDARDAALSALRFPHASFRAGQRELAETVYRAVRDRQCAMVQAPTGIGKTLATLFPTLKAAPGRLDKVFFLCAKTAGRQLALQAIDRMQAEQGAGPSLRTLELVARDQACVHPDKACHGGSCPLARNFYDRLPAARAAALAEPRWDRAAVRGVALEHAVCPYFLAQELARWSDVVIGDYHYYFDHNGLLHGLALANQWRVAVLVDEAHNVLERGRGMYTAELSASEAQRLARVAAPALRAPLRAMAQALRPAGAQTPQAPSPALRQALEQGTAAIAEHMAGAVAGGVAEQVPGNTAGNMAGHGSAPAGADDALLRFYFDALRFLRIADDYGAHSIFDVTQDAACIRNVVPAPFLAPRFAAAHASVLFSATLNPWHFYTDTLGVPRGTVCLDIPPPFDPARLAVHVVGNVSTRYADRDGSLDIVVDLIAREYARRPGNYLCFASSFEYLHRIFERLRERHPAMRAWTQTAGMPDQDRAAFLARFQADGQGLGFAILGGAFGEGIDLPGTRLIGAFVLTLGLPQWNRENGQMMRCMQDRFGQGYDYAYLYPGLQKVVQAAGRVIRSETDEGCVYLVDERFRRPAVRRLLPAWWQITEVPA</sequence>
<keyword evidence="6 15" id="KW-0347">Helicase</keyword>
<dbReference type="Proteomes" id="UP000091926">
    <property type="component" value="Chromosome"/>
</dbReference>
<keyword evidence="9" id="KW-0411">Iron-sulfur</keyword>
<evidence type="ECO:0000256" key="8">
    <source>
        <dbReference type="ARBA" id="ARBA00023004"/>
    </source>
</evidence>
<dbReference type="InterPro" id="IPR011604">
    <property type="entry name" value="PDDEXK-like_dom_sf"/>
</dbReference>
<organism evidence="15 16">
    <name type="scientific">Bordetella flabilis</name>
    <dbReference type="NCBI Taxonomy" id="463014"/>
    <lineage>
        <taxon>Bacteria</taxon>
        <taxon>Pseudomonadati</taxon>
        <taxon>Pseudomonadota</taxon>
        <taxon>Betaproteobacteria</taxon>
        <taxon>Burkholderiales</taxon>
        <taxon>Alcaligenaceae</taxon>
        <taxon>Bordetella</taxon>
    </lineage>
</organism>
<dbReference type="InterPro" id="IPR014013">
    <property type="entry name" value="Helic_SF1/SF2_ATP-bd_DinG/Rad3"/>
</dbReference>
<dbReference type="KEGG" id="bfz:BAU07_12075"/>
<accession>A0A193GLY8</accession>
<dbReference type="InterPro" id="IPR010614">
    <property type="entry name" value="RAD3-like_helicase_DEAD"/>
</dbReference>
<feature type="domain" description="Helicase ATP-binding" evidence="14">
    <location>
        <begin position="178"/>
        <end position="424"/>
    </location>
</feature>
<evidence type="ECO:0000256" key="3">
    <source>
        <dbReference type="ARBA" id="ARBA00022741"/>
    </source>
</evidence>
<reference evidence="15 16" key="1">
    <citation type="submission" date="2016-06" db="EMBL/GenBank/DDBJ databases">
        <title>Complete genome sequences of Bordetella bronchialis and Bordetella flabilis.</title>
        <authorList>
            <person name="LiPuma J.J."/>
            <person name="Spilker T."/>
        </authorList>
    </citation>
    <scope>NUCLEOTIDE SEQUENCE [LARGE SCALE GENOMIC DNA]</scope>
    <source>
        <strain evidence="15 16">AU10664</strain>
    </source>
</reference>
<keyword evidence="10" id="KW-0238">DNA-binding</keyword>
<evidence type="ECO:0000313" key="16">
    <source>
        <dbReference type="Proteomes" id="UP000091926"/>
    </source>
</evidence>